<evidence type="ECO:0000256" key="6">
    <source>
        <dbReference type="SAM" id="Phobius"/>
    </source>
</evidence>
<evidence type="ECO:0000313" key="9">
    <source>
        <dbReference type="Proteomes" id="UP000789901"/>
    </source>
</evidence>
<name>A0ABN7W462_GIGMA</name>
<keyword evidence="2" id="KW-0648">Protein biosynthesis</keyword>
<keyword evidence="6" id="KW-0812">Transmembrane</keyword>
<dbReference type="PANTHER" id="PTHR43512:SF4">
    <property type="entry name" value="TRANSLATION FACTOR GUF1 HOMOLOG, CHLOROPLASTIC"/>
    <property type="match status" value="1"/>
</dbReference>
<evidence type="ECO:0000259" key="7">
    <source>
        <dbReference type="Pfam" id="PF06421"/>
    </source>
</evidence>
<dbReference type="InterPro" id="IPR013842">
    <property type="entry name" value="LepA_CTD"/>
</dbReference>
<reference evidence="8 9" key="1">
    <citation type="submission" date="2021-06" db="EMBL/GenBank/DDBJ databases">
        <authorList>
            <person name="Kallberg Y."/>
            <person name="Tangrot J."/>
            <person name="Rosling A."/>
        </authorList>
    </citation>
    <scope>NUCLEOTIDE SEQUENCE [LARGE SCALE GENOMIC DNA]</scope>
    <source>
        <strain evidence="8 9">120-4 pot B 10/14</strain>
    </source>
</reference>
<feature type="coiled-coil region" evidence="4">
    <location>
        <begin position="84"/>
        <end position="138"/>
    </location>
</feature>
<feature type="transmembrane region" description="Helical" evidence="6">
    <location>
        <begin position="154"/>
        <end position="174"/>
    </location>
</feature>
<keyword evidence="6" id="KW-0472">Membrane</keyword>
<proteinExistence type="predicted"/>
<comment type="caution">
    <text evidence="8">The sequence shown here is derived from an EMBL/GenBank/DDBJ whole genome shotgun (WGS) entry which is preliminary data.</text>
</comment>
<dbReference type="SUPFAM" id="SSF50447">
    <property type="entry name" value="Translation proteins"/>
    <property type="match status" value="1"/>
</dbReference>
<dbReference type="InterPro" id="IPR035647">
    <property type="entry name" value="EFG_III/V"/>
</dbReference>
<sequence>MPVVEVPTEFTNDEEKVFRDNLQNQQEEYMQTENNGWQQPEKKQQNFPSPTLPSPNDNSNNPFLEEKIKYHEKNLPELPLEIEKKECQKKIDDLKKQLEKAKKGKENNQNNPQTVAEITKLKSEIEALKKDKDMDSSEKQLGLRKKLEKAKANNAVVGGGILAIVGLTATFFIVKGLEPLKALIFDLLYSRYYGVIIYVRIFDGELTKGQKIKFRTNPQKVYQVERVGVKTPKEVKVGDTALDLNNNSSPLEGYQEVKPNVYSNLYPSDSSEYKEFKKSLEELQVQDSSLSLETIDSQLLGSGFRCGFLGLLHREIICERLEKEFNCEIITTPPSITYRVIFSNGEIVETNNPQRIPTKDKIKNIEELFISLNIATSEEHLGAISQLCQNKRVHRSSAYERAKVACEQLKMTLSQQTFTVPIQATIGNQVIARETLPALKKHVTGNMYVSAKSQPSSFENNQPPSDNSEIQQLKLQLNVVKNQLNNLTNDPQKSQLEDKITTLENKVKDLTNTDKSTIQQLEQEIKEIKEELKNNDKPNDNPHPTDKKEAKLRYAGKGAINEAVFSNVFLEDTFKQGLKVFYVD</sequence>
<evidence type="ECO:0000256" key="3">
    <source>
        <dbReference type="ARBA" id="ARBA00023134"/>
    </source>
</evidence>
<feature type="compositionally biased region" description="Polar residues" evidence="5">
    <location>
        <begin position="45"/>
        <end position="62"/>
    </location>
</feature>
<dbReference type="Gene3D" id="3.30.70.870">
    <property type="entry name" value="Elongation Factor G (Translational Gtpase), domain 3"/>
    <property type="match status" value="1"/>
</dbReference>
<evidence type="ECO:0000256" key="5">
    <source>
        <dbReference type="SAM" id="MobiDB-lite"/>
    </source>
</evidence>
<evidence type="ECO:0000256" key="4">
    <source>
        <dbReference type="SAM" id="Coils"/>
    </source>
</evidence>
<feature type="domain" description="GTP-binding protein LepA C-terminal" evidence="7">
    <location>
        <begin position="393"/>
        <end position="450"/>
    </location>
</feature>
<keyword evidence="6" id="KW-1133">Transmembrane helix</keyword>
<organism evidence="8 9">
    <name type="scientific">Gigaspora margarita</name>
    <dbReference type="NCBI Taxonomy" id="4874"/>
    <lineage>
        <taxon>Eukaryota</taxon>
        <taxon>Fungi</taxon>
        <taxon>Fungi incertae sedis</taxon>
        <taxon>Mucoromycota</taxon>
        <taxon>Glomeromycotina</taxon>
        <taxon>Glomeromycetes</taxon>
        <taxon>Diversisporales</taxon>
        <taxon>Gigasporaceae</taxon>
        <taxon>Gigaspora</taxon>
    </lineage>
</organism>
<keyword evidence="4" id="KW-0175">Coiled coil</keyword>
<evidence type="ECO:0000256" key="1">
    <source>
        <dbReference type="ARBA" id="ARBA00022741"/>
    </source>
</evidence>
<dbReference type="Proteomes" id="UP000789901">
    <property type="component" value="Unassembled WGS sequence"/>
</dbReference>
<dbReference type="EMBL" id="CAJVQB010030135">
    <property type="protein sequence ID" value="CAG8815138.1"/>
    <property type="molecule type" value="Genomic_DNA"/>
</dbReference>
<evidence type="ECO:0000313" key="8">
    <source>
        <dbReference type="EMBL" id="CAG8815138.1"/>
    </source>
</evidence>
<dbReference type="Pfam" id="PF06421">
    <property type="entry name" value="LepA_C"/>
    <property type="match status" value="1"/>
</dbReference>
<gene>
    <name evidence="8" type="ORF">GMARGA_LOCUS26216</name>
</gene>
<dbReference type="InterPro" id="IPR038363">
    <property type="entry name" value="LepA_C_sf"/>
</dbReference>
<accession>A0ABN7W462</accession>
<keyword evidence="1" id="KW-0547">Nucleotide-binding</keyword>
<dbReference type="Gene3D" id="2.40.30.10">
    <property type="entry name" value="Translation factors"/>
    <property type="match status" value="1"/>
</dbReference>
<dbReference type="SUPFAM" id="SSF54980">
    <property type="entry name" value="EF-G C-terminal domain-like"/>
    <property type="match status" value="1"/>
</dbReference>
<feature type="compositionally biased region" description="Polar residues" evidence="5">
    <location>
        <begin position="23"/>
        <end position="38"/>
    </location>
</feature>
<feature type="region of interest" description="Disordered" evidence="5">
    <location>
        <begin position="23"/>
        <end position="63"/>
    </location>
</feature>
<feature type="coiled-coil region" evidence="4">
    <location>
        <begin position="470"/>
        <end position="538"/>
    </location>
</feature>
<protein>
    <submittedName>
        <fullName evidence="8">5458_t:CDS:1</fullName>
    </submittedName>
</protein>
<keyword evidence="9" id="KW-1185">Reference proteome</keyword>
<keyword evidence="3" id="KW-0342">GTP-binding</keyword>
<dbReference type="InterPro" id="IPR009000">
    <property type="entry name" value="Transl_B-barrel_sf"/>
</dbReference>
<evidence type="ECO:0000256" key="2">
    <source>
        <dbReference type="ARBA" id="ARBA00022917"/>
    </source>
</evidence>
<dbReference type="InterPro" id="IPR006297">
    <property type="entry name" value="EF-4"/>
</dbReference>
<dbReference type="PANTHER" id="PTHR43512">
    <property type="entry name" value="TRANSLATION FACTOR GUF1-RELATED"/>
    <property type="match status" value="1"/>
</dbReference>
<dbReference type="Gene3D" id="3.30.70.2570">
    <property type="entry name" value="Elongation factor 4, C-terminal domain"/>
    <property type="match status" value="1"/>
</dbReference>